<dbReference type="InterPro" id="IPR052552">
    <property type="entry name" value="YeaO-like"/>
</dbReference>
<dbReference type="PATRIC" id="fig|1237085.11.peg.2873"/>
<dbReference type="Proteomes" id="UP000008037">
    <property type="component" value="Chromosome"/>
</dbReference>
<gene>
    <name evidence="1" type="ordered locus">Ngar_c28960</name>
</gene>
<dbReference type="PANTHER" id="PTHR36849">
    <property type="entry name" value="CYTOPLASMIC PROTEIN-RELATED"/>
    <property type="match status" value="1"/>
</dbReference>
<dbReference type="EMBL" id="CP002408">
    <property type="protein sequence ID" value="AFU59815.1"/>
    <property type="molecule type" value="Genomic_DNA"/>
</dbReference>
<dbReference type="PANTHER" id="PTHR36849:SF1">
    <property type="entry name" value="CYTOPLASMIC PROTEIN"/>
    <property type="match status" value="1"/>
</dbReference>
<evidence type="ECO:0008006" key="3">
    <source>
        <dbReference type="Google" id="ProtNLM"/>
    </source>
</evidence>
<dbReference type="BioCyc" id="CNIT1237085:G1324-2896-MONOMER"/>
<accession>K0IIQ4</accession>
<dbReference type="GeneID" id="13794915"/>
<evidence type="ECO:0000313" key="2">
    <source>
        <dbReference type="Proteomes" id="UP000008037"/>
    </source>
</evidence>
<protein>
    <recommendedName>
        <fullName evidence="3">DUF488 domain-containing protein</fullName>
    </recommendedName>
</protein>
<dbReference type="HOGENOM" id="CLU_137928_0_0_2"/>
<name>K0IIQ4_NITGG</name>
<evidence type="ECO:0000313" key="1">
    <source>
        <dbReference type="EMBL" id="AFU59815.1"/>
    </source>
</evidence>
<dbReference type="RefSeq" id="WP_015020349.1">
    <property type="nucleotide sequence ID" value="NC_018719.1"/>
</dbReference>
<dbReference type="KEGG" id="nga:Ngar_c28960"/>
<organism evidence="1 2">
    <name type="scientific">Nitrososphaera gargensis (strain Ga9.2)</name>
    <dbReference type="NCBI Taxonomy" id="1237085"/>
    <lineage>
        <taxon>Archaea</taxon>
        <taxon>Nitrososphaerota</taxon>
        <taxon>Nitrososphaeria</taxon>
        <taxon>Nitrososphaerales</taxon>
        <taxon>Nitrososphaeraceae</taxon>
        <taxon>Nitrososphaera</taxon>
    </lineage>
</organism>
<dbReference type="AlphaFoldDB" id="K0IIQ4"/>
<reference evidence="1 2" key="1">
    <citation type="journal article" date="2012" name="Environ. Microbiol.">
        <title>The genome of the ammonia-oxidizing Candidatus Nitrososphaera gargensis: insights into metabolic versatility and environmental adaptations.</title>
        <authorList>
            <person name="Spang A."/>
            <person name="Poehlein A."/>
            <person name="Offre P."/>
            <person name="Zumbragel S."/>
            <person name="Haider S."/>
            <person name="Rychlik N."/>
            <person name="Nowka B."/>
            <person name="Schmeisser C."/>
            <person name="Lebedeva E.V."/>
            <person name="Rattei T."/>
            <person name="Bohm C."/>
            <person name="Schmid M."/>
            <person name="Galushko A."/>
            <person name="Hatzenpichler R."/>
            <person name="Weinmaier T."/>
            <person name="Daniel R."/>
            <person name="Schleper C."/>
            <person name="Spieck E."/>
            <person name="Streit W."/>
            <person name="Wagner M."/>
        </authorList>
    </citation>
    <scope>NUCLEOTIDE SEQUENCE [LARGE SCALE GENOMIC DNA]</scope>
    <source>
        <strain evidence="2">Ga9.2</strain>
    </source>
</reference>
<proteinExistence type="predicted"/>
<dbReference type="OrthoDB" id="7940at2157"/>
<dbReference type="InParanoid" id="K0IIQ4"/>
<dbReference type="Pfam" id="PF22752">
    <property type="entry name" value="DUF488-N3i"/>
    <property type="match status" value="1"/>
</dbReference>
<keyword evidence="2" id="KW-1185">Reference proteome</keyword>
<sequence>MTILTKRVYDLPSKDDGYRILVDRLWPRGISKSDAEVDMWLKDVAPSDSLRRWFNHRPERWGEFKSRYFQEFAKHDKKDLLQQIRTKEAEVGVVTLLYGAKDQLYNNAVALKEYLERTA</sequence>